<proteinExistence type="predicted"/>
<keyword evidence="1" id="KW-0472">Membrane</keyword>
<gene>
    <name evidence="2" type="ordered locus">slr1930</name>
</gene>
<feature type="transmembrane region" description="Helical" evidence="1">
    <location>
        <begin position="26"/>
        <end position="47"/>
    </location>
</feature>
<keyword evidence="3" id="KW-1185">Reference proteome</keyword>
<keyword evidence="1" id="KW-1133">Transmembrane helix</keyword>
<dbReference type="Proteomes" id="UP000001425">
    <property type="component" value="Chromosome"/>
</dbReference>
<keyword evidence="1" id="KW-0812">Transmembrane</keyword>
<dbReference type="KEGG" id="syn:slr1930"/>
<dbReference type="SUPFAM" id="SSF54523">
    <property type="entry name" value="Pili subunits"/>
    <property type="match status" value="1"/>
</dbReference>
<dbReference type="PaxDb" id="1148-1653671"/>
<dbReference type="EnsemblBacteria" id="BAA18583">
    <property type="protein sequence ID" value="BAA18583"/>
    <property type="gene ID" value="BAA18583"/>
</dbReference>
<dbReference type="EMBL" id="BA000022">
    <property type="protein sequence ID" value="BAA18583.1"/>
    <property type="molecule type" value="Genomic_DNA"/>
</dbReference>
<sequence>MAYKNELIKALKLCLFTQKSTSGWTLIEIGVVTTIVGILASVAFPSLMGIKAKMDTRGEFSEVVQTLRQAQRNAVKMGRECRLIMDTTNTPHRLQLDPDAKYTGCLTFQEFPLNNSKFHENFPGTAIRFSYKGNSTNMGTMVIQSSFSPTVSYCLAMSGMIGVMRAGVYEGDPETAIDPTQCRTGY</sequence>
<dbReference type="InParanoid" id="P74482"/>
<dbReference type="InterPro" id="IPR045584">
    <property type="entry name" value="Pilin-like"/>
</dbReference>
<dbReference type="Gene3D" id="3.30.700.10">
    <property type="entry name" value="Glycoprotein, Type 4 Pilin"/>
    <property type="match status" value="1"/>
</dbReference>
<name>P74482_SYNY3</name>
<dbReference type="PIR" id="S76454">
    <property type="entry name" value="S76454"/>
</dbReference>
<organism evidence="2 3">
    <name type="scientific">Synechocystis sp. (strain ATCC 27184 / PCC 6803 / Kazusa)</name>
    <dbReference type="NCBI Taxonomy" id="1111708"/>
    <lineage>
        <taxon>Bacteria</taxon>
        <taxon>Bacillati</taxon>
        <taxon>Cyanobacteriota</taxon>
        <taxon>Cyanophyceae</taxon>
        <taxon>Synechococcales</taxon>
        <taxon>Merismopediaceae</taxon>
        <taxon>Synechocystis</taxon>
    </lineage>
</organism>
<reference evidence="2 3" key="2">
    <citation type="journal article" date="1996" name="DNA Res.">
        <title>Sequence analysis of the genome of the unicellular cyanobacterium Synechocystis sp. strain PCC6803. II. Sequence determination of the entire genome and assignment of potential protein-coding regions.</title>
        <authorList>
            <person name="Kaneko T."/>
            <person name="Sato S."/>
            <person name="Kotani H."/>
            <person name="Tanaka A."/>
            <person name="Asamizu E."/>
            <person name="Nakamura Y."/>
            <person name="Miyajima N."/>
            <person name="Hirosawa M."/>
            <person name="Sugiura M."/>
            <person name="Sasamoto S."/>
            <person name="Kimura T."/>
            <person name="Hosouchi T."/>
            <person name="Matsuno A."/>
            <person name="Muraki A."/>
            <person name="Nakazaki N."/>
            <person name="Naruo K."/>
            <person name="Okumura S."/>
            <person name="Shimpo S."/>
            <person name="Takeuchi C."/>
            <person name="Wada T."/>
            <person name="Watanabe A."/>
            <person name="Yamada M."/>
            <person name="Yasuda M."/>
            <person name="Tabata S."/>
        </authorList>
    </citation>
    <scope>NUCLEOTIDE SEQUENCE [LARGE SCALE GENOMIC DNA]</scope>
    <source>
        <strain evidence="3">ATCC 27184 / PCC 6803 / Kazusa</strain>
    </source>
</reference>
<reference evidence="2 3" key="1">
    <citation type="journal article" date="1995" name="DNA Res.">
        <title>Sequence analysis of the genome of the unicellular cyanobacterium Synechocystis sp. strain PCC6803. I. Sequence features in the 1 Mb region from map positions 64% to 92% of the genome.</title>
        <authorList>
            <person name="Kaneko T."/>
            <person name="Tanaka A."/>
            <person name="Sato S."/>
            <person name="Kotani H."/>
            <person name="Sazuka T."/>
            <person name="Miyajima N."/>
            <person name="Sugiura M."/>
            <person name="Tabata S."/>
        </authorList>
    </citation>
    <scope>NUCLEOTIDE SEQUENCE [LARGE SCALE GENOMIC DNA]</scope>
    <source>
        <strain evidence="3">ATCC 27184 / PCC 6803 / Kazusa</strain>
    </source>
</reference>
<evidence type="ECO:0000256" key="1">
    <source>
        <dbReference type="SAM" id="Phobius"/>
    </source>
</evidence>
<evidence type="ECO:0000313" key="2">
    <source>
        <dbReference type="EMBL" id="BAA18583.1"/>
    </source>
</evidence>
<accession>P74482</accession>
<protein>
    <submittedName>
        <fullName evidence="2">Slr1930 protein</fullName>
    </submittedName>
</protein>
<evidence type="ECO:0000313" key="3">
    <source>
        <dbReference type="Proteomes" id="UP000001425"/>
    </source>
</evidence>
<dbReference type="eggNOG" id="COG2165">
    <property type="taxonomic scope" value="Bacteria"/>
</dbReference>
<dbReference type="STRING" id="1148.gene:10499465"/>
<dbReference type="AlphaFoldDB" id="P74482"/>